<dbReference type="AlphaFoldDB" id="A0A4V2HES1"/>
<organism evidence="4 5">
    <name type="scientific">Pseudoxanthomonas winnipegensis</name>
    <dbReference type="NCBI Taxonomy" id="2480810"/>
    <lineage>
        <taxon>Bacteria</taxon>
        <taxon>Pseudomonadati</taxon>
        <taxon>Pseudomonadota</taxon>
        <taxon>Gammaproteobacteria</taxon>
        <taxon>Lysobacterales</taxon>
        <taxon>Lysobacteraceae</taxon>
        <taxon>Pseudoxanthomonas</taxon>
    </lineage>
</organism>
<accession>A0A4V2HES1</accession>
<dbReference type="InterPro" id="IPR029058">
    <property type="entry name" value="AB_hydrolase_fold"/>
</dbReference>
<dbReference type="Gene3D" id="3.40.50.1820">
    <property type="entry name" value="alpha/beta hydrolase"/>
    <property type="match status" value="1"/>
</dbReference>
<dbReference type="GO" id="GO:0003847">
    <property type="term" value="F:1-alkyl-2-acetylglycerophosphocholine esterase activity"/>
    <property type="evidence" value="ECO:0007669"/>
    <property type="project" value="TreeGrafter"/>
</dbReference>
<evidence type="ECO:0000256" key="3">
    <source>
        <dbReference type="ARBA" id="ARBA00023098"/>
    </source>
</evidence>
<keyword evidence="1" id="KW-0378">Hydrolase</keyword>
<comment type="caution">
    <text evidence="4">The sequence shown here is derived from an EMBL/GenBank/DDBJ whole genome shotgun (WGS) entry which is preliminary data.</text>
</comment>
<evidence type="ECO:0000256" key="1">
    <source>
        <dbReference type="ARBA" id="ARBA00022801"/>
    </source>
</evidence>
<evidence type="ECO:0000313" key="5">
    <source>
        <dbReference type="Proteomes" id="UP000292087"/>
    </source>
</evidence>
<dbReference type="EMBL" id="SHMF01000003">
    <property type="protein sequence ID" value="TAA34305.1"/>
    <property type="molecule type" value="Genomic_DNA"/>
</dbReference>
<dbReference type="PANTHER" id="PTHR10272:SF0">
    <property type="entry name" value="PLATELET-ACTIVATING FACTOR ACETYLHYDROLASE"/>
    <property type="match status" value="1"/>
</dbReference>
<sequence>MPWQFHARIQAGVRFQSQRASDRCPGGGAARAAAPAPDRSARAWRLGRPYELSSADPFGTMVRSKRRAAWESCMKPRTSFAVLSLAILACLSARATAEDLLSADGRYGVGVLRTEFVDSARAMQVANQASAPRRLPAVVWYPAQAATQDRAVGYLSDAGIATTLPAIARLFAYPPADLQPLVSARVRAKAGARPARIKGGFPVVIYSHGLFLYPEQNTALAIQLASHGYIVVSIAHPGDAADVRLQDGTVVPTQPMGQTDDPRFAEAWKILAAGPDLSARRQALAIYAQAQPGSRVGRAATQWRDDAIFVANAIHAQHEPQALRQVMEHADRNRLAFVGMSMGGAAAAAGCRHVVACQAAVNLDGQNLDADLYDSPVQRPLLLMLSDWPRYGLLPPQPTDPAFSPNDLAYEPWRTAGQDPRIVRLRAQGLRHLGFTDLGLLVGQKRVERFGDLAPADAAAAVNDVVLTFLDVQLRGQAPAALDSAIARHPALVPHEPVQVQRWIEQEQAGTKD</sequence>
<dbReference type="GO" id="GO:0016042">
    <property type="term" value="P:lipid catabolic process"/>
    <property type="evidence" value="ECO:0007669"/>
    <property type="project" value="UniProtKB-KW"/>
</dbReference>
<gene>
    <name evidence="4" type="ORF">EA656_11175</name>
</gene>
<evidence type="ECO:0000256" key="2">
    <source>
        <dbReference type="ARBA" id="ARBA00022963"/>
    </source>
</evidence>
<reference evidence="4 5" key="1">
    <citation type="submission" date="2019-02" db="EMBL/GenBank/DDBJ databases">
        <title>WGS of Pseudoxanthomonas species novum from clinical isolates.</title>
        <authorList>
            <person name="Bernier A.-M."/>
            <person name="Bernard K."/>
            <person name="Vachon A."/>
        </authorList>
    </citation>
    <scope>NUCLEOTIDE SEQUENCE [LARGE SCALE GENOMIC DNA]</scope>
    <source>
        <strain evidence="4 5">NML140781</strain>
    </source>
</reference>
<dbReference type="Pfam" id="PF03403">
    <property type="entry name" value="PAF-AH_p_II"/>
    <property type="match status" value="1"/>
</dbReference>
<evidence type="ECO:0008006" key="6">
    <source>
        <dbReference type="Google" id="ProtNLM"/>
    </source>
</evidence>
<dbReference type="SUPFAM" id="SSF53474">
    <property type="entry name" value="alpha/beta-Hydrolases"/>
    <property type="match status" value="1"/>
</dbReference>
<name>A0A4V2HES1_9GAMM</name>
<evidence type="ECO:0000313" key="4">
    <source>
        <dbReference type="EMBL" id="TAA34305.1"/>
    </source>
</evidence>
<dbReference type="Proteomes" id="UP000292087">
    <property type="component" value="Unassembled WGS sequence"/>
</dbReference>
<proteinExistence type="predicted"/>
<protein>
    <recommendedName>
        <fullName evidence="6">Dienelactone hydrolase</fullName>
    </recommendedName>
</protein>
<keyword evidence="3" id="KW-0443">Lipid metabolism</keyword>
<dbReference type="PANTHER" id="PTHR10272">
    <property type="entry name" value="PLATELET-ACTIVATING FACTOR ACETYLHYDROLASE"/>
    <property type="match status" value="1"/>
</dbReference>
<keyword evidence="2" id="KW-0442">Lipid degradation</keyword>